<evidence type="ECO:0000256" key="5">
    <source>
        <dbReference type="ARBA" id="ARBA00022989"/>
    </source>
</evidence>
<dbReference type="AlphaFoldDB" id="A0A6L4X092"/>
<feature type="transmembrane region" description="Helical" evidence="7">
    <location>
        <begin position="71"/>
        <end position="91"/>
    </location>
</feature>
<dbReference type="PROSITE" id="PS00211">
    <property type="entry name" value="ABC_TRANSPORTER_1"/>
    <property type="match status" value="1"/>
</dbReference>
<keyword evidence="2 7" id="KW-0812">Transmembrane</keyword>
<evidence type="ECO:0000313" key="12">
    <source>
        <dbReference type="Proteomes" id="UP000482084"/>
    </source>
</evidence>
<dbReference type="GO" id="GO:0005886">
    <property type="term" value="C:plasma membrane"/>
    <property type="evidence" value="ECO:0007669"/>
    <property type="project" value="UniProtKB-SubCell"/>
</dbReference>
<dbReference type="InterPro" id="IPR039421">
    <property type="entry name" value="Type_1_exporter"/>
</dbReference>
<accession>A0A6L4X092</accession>
<evidence type="ECO:0000256" key="7">
    <source>
        <dbReference type="SAM" id="Phobius"/>
    </source>
</evidence>
<organism evidence="9 12">
    <name type="scientific">Bifidobacterium ramosum</name>
    <dbReference type="NCBI Taxonomy" id="1798158"/>
    <lineage>
        <taxon>Bacteria</taxon>
        <taxon>Bacillati</taxon>
        <taxon>Actinomycetota</taxon>
        <taxon>Actinomycetes</taxon>
        <taxon>Bifidobacteriales</taxon>
        <taxon>Bifidobacteriaceae</taxon>
        <taxon>Bifidobacterium</taxon>
    </lineage>
</organism>
<feature type="transmembrane region" description="Helical" evidence="7">
    <location>
        <begin position="263"/>
        <end position="282"/>
    </location>
</feature>
<reference evidence="10 11" key="1">
    <citation type="submission" date="2019-10" db="EMBL/GenBank/DDBJ databases">
        <title>Bifidobacterium from non-human primates.</title>
        <authorList>
            <person name="Modesto M."/>
        </authorList>
    </citation>
    <scope>NUCLEOTIDE SEQUENCE [LARGE SCALE GENOMIC DNA]</scope>
    <source>
        <strain evidence="10 11">TREM</strain>
    </source>
</reference>
<dbReference type="GO" id="GO:0034040">
    <property type="term" value="F:ATPase-coupled lipid transmembrane transporter activity"/>
    <property type="evidence" value="ECO:0007669"/>
    <property type="project" value="TreeGrafter"/>
</dbReference>
<dbReference type="SUPFAM" id="SSF52540">
    <property type="entry name" value="P-loop containing nucleoside triphosphate hydrolases"/>
    <property type="match status" value="1"/>
</dbReference>
<dbReference type="SUPFAM" id="SSF90123">
    <property type="entry name" value="ABC transporter transmembrane region"/>
    <property type="match status" value="1"/>
</dbReference>
<feature type="domain" description="ABC transporter" evidence="8">
    <location>
        <begin position="348"/>
        <end position="605"/>
    </location>
</feature>
<evidence type="ECO:0000256" key="2">
    <source>
        <dbReference type="ARBA" id="ARBA00022692"/>
    </source>
</evidence>
<dbReference type="PANTHER" id="PTHR24221:SF654">
    <property type="entry name" value="ATP-BINDING CASSETTE SUB-FAMILY B MEMBER 6"/>
    <property type="match status" value="1"/>
</dbReference>
<keyword evidence="12" id="KW-1185">Reference proteome</keyword>
<proteinExistence type="predicted"/>
<evidence type="ECO:0000313" key="11">
    <source>
        <dbReference type="Proteomes" id="UP000469943"/>
    </source>
</evidence>
<dbReference type="GO" id="GO:0005524">
    <property type="term" value="F:ATP binding"/>
    <property type="evidence" value="ECO:0007669"/>
    <property type="project" value="UniProtKB-KW"/>
</dbReference>
<name>A0A6L4X092_9BIFI</name>
<comment type="caution">
    <text evidence="9">The sequence shown here is derived from an EMBL/GenBank/DDBJ whole genome shotgun (WGS) entry which is preliminary data.</text>
</comment>
<sequence length="608" mass="64654">MRHVLGNVGAQLRDAARTAWSATVDALRVRPAMTVAMWASNLLVMAMPSLQVWLIRWVTGPAGLAGSPSDVRIGAVILLLTLGAVVIAVSYEVTSRIRELLVIPLGAEYRTRLTRALADITPAQTLDRGLNDRIRAARDAIPYNIADHASNATVVVGAVFSMIMLAVSLWTTSPVAAVLLGAAIIPELVAQAANAQLGSDLWPLQGKYSRRAAYLEQVQDYPPASTELAATRGSFSIPEQAHDSYTAMSGLWRRISLQALRGAGLSALAFAVLAGGAFATIIVHDHAALTTVAAAVVGVITALSVTRSTGDAFGELMSSTPMVLAYRQLMDTLRANPTIPETHGPVGVRVEHVTYRYPAADDTEDGDSDTTLCGMTDTSASPALDDVSLDIAPGSIVAFVGENGSGKTTLAKIIAGILEPESGTVTLPRPDDAPVTTALGRLGATSMTFQDFTRLEVTVREFIDPTGRKTDRQLWDGLARAHADTYITGQPNGLDTQLGAQWGGIGLSGGQWQRLALARTFLSDQPLWILDEPTAAVDATAEAAIYHDLTEHRPAGTTVIVITHRPHVLTHVDRIIVLNHGKIAETGTYDRLIASHGIFSQLAHDSME</sequence>
<evidence type="ECO:0000256" key="4">
    <source>
        <dbReference type="ARBA" id="ARBA00022840"/>
    </source>
</evidence>
<keyword evidence="4 10" id="KW-0067">ATP-binding</keyword>
<dbReference type="EMBL" id="WBSM01000005">
    <property type="protein sequence ID" value="KAB8287947.1"/>
    <property type="molecule type" value="Genomic_DNA"/>
</dbReference>
<keyword evidence="6 7" id="KW-0472">Membrane</keyword>
<dbReference type="OrthoDB" id="7875923at2"/>
<dbReference type="EMBL" id="WHZX01000005">
    <property type="protein sequence ID" value="NEG72004.1"/>
    <property type="molecule type" value="Genomic_DNA"/>
</dbReference>
<dbReference type="Proteomes" id="UP000482084">
    <property type="component" value="Unassembled WGS sequence"/>
</dbReference>
<evidence type="ECO:0000313" key="9">
    <source>
        <dbReference type="EMBL" id="KAB8287947.1"/>
    </source>
</evidence>
<evidence type="ECO:0000256" key="1">
    <source>
        <dbReference type="ARBA" id="ARBA00004651"/>
    </source>
</evidence>
<dbReference type="InterPro" id="IPR036640">
    <property type="entry name" value="ABC1_TM_sf"/>
</dbReference>
<dbReference type="Gene3D" id="3.40.50.300">
    <property type="entry name" value="P-loop containing nucleotide triphosphate hydrolases"/>
    <property type="match status" value="1"/>
</dbReference>
<evidence type="ECO:0000259" key="8">
    <source>
        <dbReference type="PROSITE" id="PS50893"/>
    </source>
</evidence>
<feature type="transmembrane region" description="Helical" evidence="7">
    <location>
        <begin position="38"/>
        <end position="59"/>
    </location>
</feature>
<dbReference type="InterPro" id="IPR017871">
    <property type="entry name" value="ABC_transporter-like_CS"/>
</dbReference>
<dbReference type="Pfam" id="PF00005">
    <property type="entry name" value="ABC_tran"/>
    <property type="match status" value="1"/>
</dbReference>
<dbReference type="PROSITE" id="PS50893">
    <property type="entry name" value="ABC_TRANSPORTER_2"/>
    <property type="match status" value="1"/>
</dbReference>
<gene>
    <name evidence="9" type="ORF">DSM100688_1057</name>
    <name evidence="10" type="ORF">GFD24_07280</name>
</gene>
<dbReference type="PANTHER" id="PTHR24221">
    <property type="entry name" value="ATP-BINDING CASSETTE SUB-FAMILY B"/>
    <property type="match status" value="1"/>
</dbReference>
<dbReference type="SMART" id="SM00382">
    <property type="entry name" value="AAA"/>
    <property type="match status" value="1"/>
</dbReference>
<dbReference type="InterPro" id="IPR027417">
    <property type="entry name" value="P-loop_NTPase"/>
</dbReference>
<comment type="subcellular location">
    <subcellularLocation>
        <location evidence="1">Cell membrane</location>
        <topology evidence="1">Multi-pass membrane protein</topology>
    </subcellularLocation>
</comment>
<reference evidence="9 12" key="2">
    <citation type="submission" date="2019-10" db="EMBL/GenBank/DDBJ databases">
        <title>Characterization of the phylogenetic diversity of two novel species belonging to the genus Bifidobacterium: Bifidobacterium cebidarum sp. nov. and Bifidobacterium leontopitheci sp. nov.</title>
        <authorList>
            <person name="Lugli G.A."/>
            <person name="Duranti S."/>
            <person name="Milani C."/>
            <person name="Turroni F."/>
            <person name="Ventura M."/>
        </authorList>
    </citation>
    <scope>NUCLEOTIDE SEQUENCE [LARGE SCALE GENOMIC DNA]</scope>
    <source>
        <strain evidence="9 12">DSM 100688</strain>
    </source>
</reference>
<evidence type="ECO:0000313" key="10">
    <source>
        <dbReference type="EMBL" id="NEG72004.1"/>
    </source>
</evidence>
<dbReference type="Proteomes" id="UP000469943">
    <property type="component" value="Unassembled WGS sequence"/>
</dbReference>
<dbReference type="GO" id="GO:0016887">
    <property type="term" value="F:ATP hydrolysis activity"/>
    <property type="evidence" value="ECO:0007669"/>
    <property type="project" value="InterPro"/>
</dbReference>
<dbReference type="InterPro" id="IPR003593">
    <property type="entry name" value="AAA+_ATPase"/>
</dbReference>
<evidence type="ECO:0000256" key="6">
    <source>
        <dbReference type="ARBA" id="ARBA00023136"/>
    </source>
</evidence>
<keyword evidence="5 7" id="KW-1133">Transmembrane helix</keyword>
<keyword evidence="3" id="KW-0547">Nucleotide-binding</keyword>
<evidence type="ECO:0000256" key="3">
    <source>
        <dbReference type="ARBA" id="ARBA00022741"/>
    </source>
</evidence>
<protein>
    <submittedName>
        <fullName evidence="9">ABC transporter</fullName>
    </submittedName>
    <submittedName>
        <fullName evidence="10">ATP-binding cassette domain-containing protein</fullName>
    </submittedName>
</protein>
<dbReference type="InterPro" id="IPR003439">
    <property type="entry name" value="ABC_transporter-like_ATP-bd"/>
</dbReference>